<dbReference type="EMBL" id="CM023486">
    <property type="protein sequence ID" value="KAH6928656.1"/>
    <property type="molecule type" value="Genomic_DNA"/>
</dbReference>
<keyword evidence="2" id="KW-1185">Reference proteome</keyword>
<reference evidence="1" key="1">
    <citation type="submission" date="2020-05" db="EMBL/GenBank/DDBJ databases">
        <title>Large-scale comparative analyses of tick genomes elucidate their genetic diversity and vector capacities.</title>
        <authorList>
            <person name="Jia N."/>
            <person name="Wang J."/>
            <person name="Shi W."/>
            <person name="Du L."/>
            <person name="Sun Y."/>
            <person name="Zhan W."/>
            <person name="Jiang J."/>
            <person name="Wang Q."/>
            <person name="Zhang B."/>
            <person name="Ji P."/>
            <person name="Sakyi L.B."/>
            <person name="Cui X."/>
            <person name="Yuan T."/>
            <person name="Jiang B."/>
            <person name="Yang W."/>
            <person name="Lam T.T.-Y."/>
            <person name="Chang Q."/>
            <person name="Ding S."/>
            <person name="Wang X."/>
            <person name="Zhu J."/>
            <person name="Ruan X."/>
            <person name="Zhao L."/>
            <person name="Wei J."/>
            <person name="Que T."/>
            <person name="Du C."/>
            <person name="Cheng J."/>
            <person name="Dai P."/>
            <person name="Han X."/>
            <person name="Huang E."/>
            <person name="Gao Y."/>
            <person name="Liu J."/>
            <person name="Shao H."/>
            <person name="Ye R."/>
            <person name="Li L."/>
            <person name="Wei W."/>
            <person name="Wang X."/>
            <person name="Wang C."/>
            <person name="Yang T."/>
            <person name="Huo Q."/>
            <person name="Li W."/>
            <person name="Guo W."/>
            <person name="Chen H."/>
            <person name="Zhou L."/>
            <person name="Ni X."/>
            <person name="Tian J."/>
            <person name="Zhou Y."/>
            <person name="Sheng Y."/>
            <person name="Liu T."/>
            <person name="Pan Y."/>
            <person name="Xia L."/>
            <person name="Li J."/>
            <person name="Zhao F."/>
            <person name="Cao W."/>
        </authorList>
    </citation>
    <scope>NUCLEOTIDE SEQUENCE</scope>
    <source>
        <strain evidence="1">Hyas-2018</strain>
    </source>
</reference>
<organism evidence="1 2">
    <name type="scientific">Hyalomma asiaticum</name>
    <name type="common">Tick</name>
    <dbReference type="NCBI Taxonomy" id="266040"/>
    <lineage>
        <taxon>Eukaryota</taxon>
        <taxon>Metazoa</taxon>
        <taxon>Ecdysozoa</taxon>
        <taxon>Arthropoda</taxon>
        <taxon>Chelicerata</taxon>
        <taxon>Arachnida</taxon>
        <taxon>Acari</taxon>
        <taxon>Parasitiformes</taxon>
        <taxon>Ixodida</taxon>
        <taxon>Ixodoidea</taxon>
        <taxon>Ixodidae</taxon>
        <taxon>Hyalomminae</taxon>
        <taxon>Hyalomma</taxon>
    </lineage>
</organism>
<protein>
    <submittedName>
        <fullName evidence="1">Uncharacterized protein</fullName>
    </submittedName>
</protein>
<evidence type="ECO:0000313" key="1">
    <source>
        <dbReference type="EMBL" id="KAH6928656.1"/>
    </source>
</evidence>
<name>A0ACB7S3Y2_HYAAI</name>
<proteinExistence type="predicted"/>
<gene>
    <name evidence="1" type="ORF">HPB50_018177</name>
</gene>
<comment type="caution">
    <text evidence="1">The sequence shown here is derived from an EMBL/GenBank/DDBJ whole genome shotgun (WGS) entry which is preliminary data.</text>
</comment>
<evidence type="ECO:0000313" key="2">
    <source>
        <dbReference type="Proteomes" id="UP000821845"/>
    </source>
</evidence>
<sequence length="245" mass="26462">MKMEIPATTDVEMPRTSSIYKETVVTPAKSMFSSSETGTPLQSVATTAVTLTKVSEQSFLSQIPFLYWRTSSANDTFSGLDADETGTPLQTMDAELESMTLERSNKPSEPVPPPPTKGSTRRQGARVFLVPVDASAASTARQPNGASSGIPLKAAARPPPAEAIPEEEEDDGSKVGPPQPKRQKIEGNGIRADDQADPLAGMTFDSMLDQKFFMQLKEKFTKLRPEVVSTMKASIFKMLDEAADS</sequence>
<accession>A0ACB7S3Y2</accession>
<dbReference type="Proteomes" id="UP000821845">
    <property type="component" value="Chromosome 6"/>
</dbReference>